<dbReference type="RefSeq" id="WP_035165737.1">
    <property type="nucleotide sequence ID" value="NZ_CP018906.1"/>
</dbReference>
<accession>A0A1S6QG85</accession>
<dbReference type="Pfam" id="PF12802">
    <property type="entry name" value="MarR_2"/>
    <property type="match status" value="1"/>
</dbReference>
<name>A0A1S6QG85_9LACO</name>
<dbReference type="eggNOG" id="COG1846">
    <property type="taxonomic scope" value="Bacteria"/>
</dbReference>
<dbReference type="SUPFAM" id="SSF46785">
    <property type="entry name" value="Winged helix' DNA-binding domain"/>
    <property type="match status" value="1"/>
</dbReference>
<dbReference type="EMBL" id="CP018906">
    <property type="protein sequence ID" value="AQW20623.1"/>
    <property type="molecule type" value="Genomic_DNA"/>
</dbReference>
<dbReference type="PROSITE" id="PS50995">
    <property type="entry name" value="HTH_MARR_2"/>
    <property type="match status" value="1"/>
</dbReference>
<proteinExistence type="predicted"/>
<reference evidence="5 6" key="1">
    <citation type="journal article" date="2015" name="Genome Announc.">
        <title>Genome Sequence of Lactobacillus curieae CCTCC M 2011381T, a Novel Producer of Gamma-aminobutyric Acid.</title>
        <authorList>
            <person name="Wang Y."/>
            <person name="Wang Y."/>
            <person name="Lang C."/>
            <person name="Wei D."/>
            <person name="Xu P."/>
            <person name="Xie J."/>
        </authorList>
    </citation>
    <scope>NUCLEOTIDE SEQUENCE [LARGE SCALE GENOMIC DNA]</scope>
    <source>
        <strain evidence="5 6">CCTCC M 2011381</strain>
    </source>
</reference>
<evidence type="ECO:0000313" key="5">
    <source>
        <dbReference type="EMBL" id="AQW20623.1"/>
    </source>
</evidence>
<dbReference type="GO" id="GO:0003677">
    <property type="term" value="F:DNA binding"/>
    <property type="evidence" value="ECO:0007669"/>
    <property type="project" value="UniProtKB-KW"/>
</dbReference>
<dbReference type="AlphaFoldDB" id="A0A1S6QG85"/>
<organism evidence="5 6">
    <name type="scientific">Lentilactobacillus curieae</name>
    <dbReference type="NCBI Taxonomy" id="1138822"/>
    <lineage>
        <taxon>Bacteria</taxon>
        <taxon>Bacillati</taxon>
        <taxon>Bacillota</taxon>
        <taxon>Bacilli</taxon>
        <taxon>Lactobacillales</taxon>
        <taxon>Lactobacillaceae</taxon>
        <taxon>Lentilactobacillus</taxon>
    </lineage>
</organism>
<dbReference type="KEGG" id="lcu:PL11_001190"/>
<evidence type="ECO:0000313" key="6">
    <source>
        <dbReference type="Proteomes" id="UP000030361"/>
    </source>
</evidence>
<evidence type="ECO:0000256" key="3">
    <source>
        <dbReference type="ARBA" id="ARBA00023163"/>
    </source>
</evidence>
<evidence type="ECO:0000256" key="1">
    <source>
        <dbReference type="ARBA" id="ARBA00023015"/>
    </source>
</evidence>
<dbReference type="PANTHER" id="PTHR42756">
    <property type="entry name" value="TRANSCRIPTIONAL REGULATOR, MARR"/>
    <property type="match status" value="1"/>
</dbReference>
<dbReference type="Gene3D" id="1.10.10.10">
    <property type="entry name" value="Winged helix-like DNA-binding domain superfamily/Winged helix DNA-binding domain"/>
    <property type="match status" value="1"/>
</dbReference>
<feature type="domain" description="HTH marR-type" evidence="4">
    <location>
        <begin position="1"/>
        <end position="138"/>
    </location>
</feature>
<evidence type="ECO:0000259" key="4">
    <source>
        <dbReference type="PROSITE" id="PS50995"/>
    </source>
</evidence>
<dbReference type="InterPro" id="IPR000835">
    <property type="entry name" value="HTH_MarR-typ"/>
</dbReference>
<keyword evidence="6" id="KW-1185">Reference proteome</keyword>
<dbReference type="SMART" id="SM00347">
    <property type="entry name" value="HTH_MARR"/>
    <property type="match status" value="1"/>
</dbReference>
<evidence type="ECO:0000256" key="2">
    <source>
        <dbReference type="ARBA" id="ARBA00023125"/>
    </source>
</evidence>
<sequence length="139" mass="15506">MKDLGYLAQDISILHRQYYKDTGKIFSEYQLNPTAVCILLTVHDKPGINQNQVSKELVIDRGLATREVKKMEQIGLLTRAAGHGKALTLQTTDSGEKLIPTVQKVRSNWWENRLKESGITVDSPLFSAIDQVVGKIVGN</sequence>
<dbReference type="GO" id="GO:0003700">
    <property type="term" value="F:DNA-binding transcription factor activity"/>
    <property type="evidence" value="ECO:0007669"/>
    <property type="project" value="InterPro"/>
</dbReference>
<keyword evidence="2" id="KW-0238">DNA-binding</keyword>
<dbReference type="InterPro" id="IPR036390">
    <property type="entry name" value="WH_DNA-bd_sf"/>
</dbReference>
<protein>
    <submittedName>
        <fullName evidence="5">MarR family transcriptional regulator</fullName>
    </submittedName>
</protein>
<dbReference type="PANTHER" id="PTHR42756:SF1">
    <property type="entry name" value="TRANSCRIPTIONAL REPRESSOR OF EMRAB OPERON"/>
    <property type="match status" value="1"/>
</dbReference>
<gene>
    <name evidence="5" type="ORF">PL11_001190</name>
</gene>
<dbReference type="Proteomes" id="UP000030361">
    <property type="component" value="Chromosome"/>
</dbReference>
<dbReference type="InterPro" id="IPR036388">
    <property type="entry name" value="WH-like_DNA-bd_sf"/>
</dbReference>
<keyword evidence="1" id="KW-0805">Transcription regulation</keyword>
<keyword evidence="3" id="KW-0804">Transcription</keyword>
<dbReference type="OrthoDB" id="2288855at2"/>